<organism evidence="6 7">
    <name type="scientific">Leptonema illini</name>
    <dbReference type="NCBI Taxonomy" id="183"/>
    <lineage>
        <taxon>Bacteria</taxon>
        <taxon>Pseudomonadati</taxon>
        <taxon>Spirochaetota</taxon>
        <taxon>Spirochaetia</taxon>
        <taxon>Leptospirales</taxon>
        <taxon>Leptospiraceae</taxon>
        <taxon>Leptonema</taxon>
    </lineage>
</organism>
<keyword evidence="2" id="KW-0680">Restriction system</keyword>
<feature type="domain" description="Type I restriction modification DNA specificity" evidence="5">
    <location>
        <begin position="27"/>
        <end position="209"/>
    </location>
</feature>
<comment type="similarity">
    <text evidence="1">Belongs to the type-I restriction system S methylase family.</text>
</comment>
<accession>A0A833H161</accession>
<evidence type="ECO:0000256" key="3">
    <source>
        <dbReference type="ARBA" id="ARBA00023125"/>
    </source>
</evidence>
<dbReference type="GO" id="GO:0009307">
    <property type="term" value="P:DNA restriction-modification system"/>
    <property type="evidence" value="ECO:0007669"/>
    <property type="project" value="UniProtKB-KW"/>
</dbReference>
<evidence type="ECO:0000313" key="7">
    <source>
        <dbReference type="Proteomes" id="UP000460298"/>
    </source>
</evidence>
<evidence type="ECO:0000313" key="6">
    <source>
        <dbReference type="EMBL" id="KAB2931509.1"/>
    </source>
</evidence>
<dbReference type="AlphaFoldDB" id="A0A833H161"/>
<evidence type="ECO:0000259" key="5">
    <source>
        <dbReference type="Pfam" id="PF01420"/>
    </source>
</evidence>
<feature type="coiled-coil region" evidence="4">
    <location>
        <begin position="386"/>
        <end position="413"/>
    </location>
</feature>
<protein>
    <recommendedName>
        <fullName evidence="5">Type I restriction modification DNA specificity domain-containing protein</fullName>
    </recommendedName>
</protein>
<evidence type="ECO:0000256" key="1">
    <source>
        <dbReference type="ARBA" id="ARBA00010923"/>
    </source>
</evidence>
<gene>
    <name evidence="6" type="ORF">F9K24_12995</name>
</gene>
<dbReference type="InterPro" id="IPR044946">
    <property type="entry name" value="Restrct_endonuc_typeI_TRD_sf"/>
</dbReference>
<dbReference type="GO" id="GO:0003677">
    <property type="term" value="F:DNA binding"/>
    <property type="evidence" value="ECO:0007669"/>
    <property type="project" value="UniProtKB-KW"/>
</dbReference>
<dbReference type="Gene3D" id="3.90.220.20">
    <property type="entry name" value="DNA methylase specificity domains"/>
    <property type="match status" value="2"/>
</dbReference>
<dbReference type="InterPro" id="IPR000055">
    <property type="entry name" value="Restrct_endonuc_typeI_TRD"/>
</dbReference>
<sequence>MTGHSALSTRPSQLPKGYKQTEVGVIPEDWEVRPLASLQPVVTSGSRGWAEFYSDRGDSFIRITNLSRNSIELDLTDLRFVTLAQQASEANRTKVQIGDVLISITADIGIVGYISEKVPRPAYINQHIALVRFDQSKVVPKFISYFLSSSRSQKLFRAFTDAGAKAGMNLATVQQIRTALPPTLAEQEAIAEALSDADALIDSLEQLIAKKRLIKQGAMQELLTGKRRLPGFSGEWEVKRLGEVAQPRRERIDPRYSSPHEFCIELEHIEPGTGCLIGYTATSGESSLKSVFRSGDVLFGKLRAYLRKYWLADQGGVCSTEIWALVGNPLAVTPGFLYQLVRVDRFIEVASTAYGTHMPRSDWNVVMKYEVHLPPVAEQTAIASVLNDMDAEIVALKERLEKARLIKQGMMQELLTGRVRLVRTESRPIVETGQVREGNIHFRRSVLAAEIIDQLHDQPTFGHVKFEKMIFLVEHLCDVDTGSTYHRQAAGPYDNRALRSIDSQLRKQQWFDARKEGGRYRYVPMKKRGAHKPYFDRYFSGIGNTFGQILETFKPLDTERCEIVATLLAAWSDLLGENEAVSDERIVHEVLNNWHESKQRITEDRWIKALGWMKEKGFVPKGVAQS</sequence>
<comment type="caution">
    <text evidence="6">The sequence shown here is derived from an EMBL/GenBank/DDBJ whole genome shotgun (WGS) entry which is preliminary data.</text>
</comment>
<keyword evidence="3" id="KW-0238">DNA-binding</keyword>
<dbReference type="Gene3D" id="1.10.287.1120">
    <property type="entry name" value="Bipartite methylase S protein"/>
    <property type="match status" value="1"/>
</dbReference>
<dbReference type="SUPFAM" id="SSF116734">
    <property type="entry name" value="DNA methylase specificity domain"/>
    <property type="match status" value="2"/>
</dbReference>
<keyword evidence="4" id="KW-0175">Coiled coil</keyword>
<evidence type="ECO:0000256" key="2">
    <source>
        <dbReference type="ARBA" id="ARBA00022747"/>
    </source>
</evidence>
<dbReference type="Proteomes" id="UP000460298">
    <property type="component" value="Unassembled WGS sequence"/>
</dbReference>
<name>A0A833H161_9LEPT</name>
<feature type="domain" description="Type I restriction modification DNA specificity" evidence="5">
    <location>
        <begin position="235"/>
        <end position="400"/>
    </location>
</feature>
<dbReference type="PANTHER" id="PTHR30408">
    <property type="entry name" value="TYPE-1 RESTRICTION ENZYME ECOKI SPECIFICITY PROTEIN"/>
    <property type="match status" value="1"/>
</dbReference>
<dbReference type="CDD" id="cd17246">
    <property type="entry name" value="RMtype1_S_SonII-TRD2-CR2_like"/>
    <property type="match status" value="1"/>
</dbReference>
<dbReference type="PANTHER" id="PTHR30408:SF12">
    <property type="entry name" value="TYPE I RESTRICTION ENZYME MJAVIII SPECIFICITY SUBUNIT"/>
    <property type="match status" value="1"/>
</dbReference>
<dbReference type="EMBL" id="WBUI01000013">
    <property type="protein sequence ID" value="KAB2931509.1"/>
    <property type="molecule type" value="Genomic_DNA"/>
</dbReference>
<reference evidence="6 7" key="1">
    <citation type="submission" date="2019-10" db="EMBL/GenBank/DDBJ databases">
        <title>Extracellular Electron Transfer in a Candidatus Methanoperedens spp. Enrichment Culture.</title>
        <authorList>
            <person name="Berger S."/>
            <person name="Rangel Shaw D."/>
            <person name="Berben T."/>
            <person name="In 'T Zandt M."/>
            <person name="Frank J."/>
            <person name="Reimann J."/>
            <person name="Jetten M.S.M."/>
            <person name="Welte C.U."/>
        </authorList>
    </citation>
    <scope>NUCLEOTIDE SEQUENCE [LARGE SCALE GENOMIC DNA]</scope>
    <source>
        <strain evidence="6">SB12</strain>
    </source>
</reference>
<dbReference type="Pfam" id="PF01420">
    <property type="entry name" value="Methylase_S"/>
    <property type="match status" value="2"/>
</dbReference>
<proteinExistence type="inferred from homology"/>
<dbReference type="InterPro" id="IPR052021">
    <property type="entry name" value="Type-I_RS_S_subunit"/>
</dbReference>
<evidence type="ECO:0000256" key="4">
    <source>
        <dbReference type="SAM" id="Coils"/>
    </source>
</evidence>